<evidence type="ECO:0000256" key="1">
    <source>
        <dbReference type="ARBA" id="ARBA00022448"/>
    </source>
</evidence>
<keyword evidence="6" id="KW-0460">Magnesium</keyword>
<keyword evidence="6" id="KW-0479">Metal-binding</keyword>
<dbReference type="EMBL" id="DWWN01000044">
    <property type="protein sequence ID" value="HJC45816.1"/>
    <property type="molecule type" value="Genomic_DNA"/>
</dbReference>
<reference evidence="8" key="2">
    <citation type="submission" date="2021-04" db="EMBL/GenBank/DDBJ databases">
        <authorList>
            <person name="Gilroy R."/>
        </authorList>
    </citation>
    <scope>NUCLEOTIDE SEQUENCE</scope>
    <source>
        <strain evidence="8">ChiSjej5B23-2810</strain>
    </source>
</reference>
<feature type="modified residue" description="Phosphohistidine; by HPr" evidence="7">
    <location>
        <position position="81"/>
    </location>
</feature>
<evidence type="ECO:0000256" key="5">
    <source>
        <dbReference type="PIRSR" id="PIRSR000699-1"/>
    </source>
</evidence>
<dbReference type="PANTHER" id="PTHR34382">
    <property type="entry name" value="PTS SYSTEM N,N'-DIACETYLCHITOBIOSE-SPECIFIC EIIA COMPONENT"/>
    <property type="match status" value="1"/>
</dbReference>
<evidence type="ECO:0000256" key="3">
    <source>
        <dbReference type="ARBA" id="ARBA00022679"/>
    </source>
</evidence>
<keyword evidence="4" id="KW-0598">Phosphotransferase system</keyword>
<gene>
    <name evidence="8" type="ORF">H9703_06780</name>
</gene>
<dbReference type="GO" id="GO:0046872">
    <property type="term" value="F:metal ion binding"/>
    <property type="evidence" value="ECO:0007669"/>
    <property type="project" value="UniProtKB-KW"/>
</dbReference>
<dbReference type="SUPFAM" id="SSF46973">
    <property type="entry name" value="Enzyme IIa from lactose specific PTS, IIa-lac"/>
    <property type="match status" value="1"/>
</dbReference>
<dbReference type="InterPro" id="IPR036542">
    <property type="entry name" value="PTS_IIA_lac/cel_sf"/>
</dbReference>
<name>A0A9D2P7M8_9FIRM</name>
<proteinExistence type="predicted"/>
<feature type="binding site" evidence="6">
    <location>
        <position position="84"/>
    </location>
    <ligand>
        <name>Mg(2+)</name>
        <dbReference type="ChEBI" id="CHEBI:18420"/>
        <note>ligand shared between all trimeric partners</note>
    </ligand>
</feature>
<dbReference type="AlphaFoldDB" id="A0A9D2P7M8"/>
<accession>A0A9D2P7M8</accession>
<reference evidence="8" key="1">
    <citation type="journal article" date="2021" name="PeerJ">
        <title>Extensive microbial diversity within the chicken gut microbiome revealed by metagenomics and culture.</title>
        <authorList>
            <person name="Gilroy R."/>
            <person name="Ravi A."/>
            <person name="Getino M."/>
            <person name="Pursley I."/>
            <person name="Horton D.L."/>
            <person name="Alikhan N.F."/>
            <person name="Baker D."/>
            <person name="Gharbi K."/>
            <person name="Hall N."/>
            <person name="Watson M."/>
            <person name="Adriaenssens E.M."/>
            <person name="Foster-Nyarko E."/>
            <person name="Jarju S."/>
            <person name="Secka A."/>
            <person name="Antonio M."/>
            <person name="Oren A."/>
            <person name="Chaudhuri R.R."/>
            <person name="La Ragione R."/>
            <person name="Hildebrand F."/>
            <person name="Pallen M.J."/>
        </authorList>
    </citation>
    <scope>NUCLEOTIDE SEQUENCE</scope>
    <source>
        <strain evidence="8">ChiSjej5B23-2810</strain>
    </source>
</reference>
<dbReference type="Gene3D" id="1.20.58.80">
    <property type="entry name" value="Phosphotransferase system, lactose/cellobiose-type IIA subunit"/>
    <property type="match status" value="1"/>
</dbReference>
<dbReference type="GO" id="GO:0016740">
    <property type="term" value="F:transferase activity"/>
    <property type="evidence" value="ECO:0007669"/>
    <property type="project" value="UniProtKB-KW"/>
</dbReference>
<keyword evidence="2" id="KW-0762">Sugar transport</keyword>
<protein>
    <submittedName>
        <fullName evidence="8">PTS lactose/cellobiose transporter subunit IIA</fullName>
    </submittedName>
</protein>
<evidence type="ECO:0000313" key="9">
    <source>
        <dbReference type="Proteomes" id="UP000823906"/>
    </source>
</evidence>
<comment type="cofactor">
    <cofactor evidence="6">
        <name>Mg(2+)</name>
        <dbReference type="ChEBI" id="CHEBI:18420"/>
    </cofactor>
    <text evidence="6">Binds 1 Mg(2+) ion per trimer.</text>
</comment>
<dbReference type="PROSITE" id="PS51095">
    <property type="entry name" value="PTS_EIIA_TYPE_3"/>
    <property type="match status" value="1"/>
</dbReference>
<evidence type="ECO:0000256" key="4">
    <source>
        <dbReference type="ARBA" id="ARBA00022683"/>
    </source>
</evidence>
<dbReference type="PANTHER" id="PTHR34382:SF10">
    <property type="entry name" value="PTS SYSTEM OLIGO-BETA-MANNOSIDE-SPECIFIC EIIA COMPONENT"/>
    <property type="match status" value="1"/>
</dbReference>
<feature type="active site" description="Tele-phosphohistidine intermediate" evidence="5">
    <location>
        <position position="81"/>
    </location>
</feature>
<organism evidence="8 9">
    <name type="scientific">Candidatus Faecalibacterium faecigallinarum</name>
    <dbReference type="NCBI Taxonomy" id="2838577"/>
    <lineage>
        <taxon>Bacteria</taxon>
        <taxon>Bacillati</taxon>
        <taxon>Bacillota</taxon>
        <taxon>Clostridia</taxon>
        <taxon>Eubacteriales</taxon>
        <taxon>Oscillospiraceae</taxon>
        <taxon>Faecalibacterium</taxon>
    </lineage>
</organism>
<evidence type="ECO:0000256" key="7">
    <source>
        <dbReference type="PROSITE-ProRule" id="PRU00418"/>
    </source>
</evidence>
<keyword evidence="3" id="KW-0808">Transferase</keyword>
<evidence type="ECO:0000313" key="8">
    <source>
        <dbReference type="EMBL" id="HJC45816.1"/>
    </source>
</evidence>
<keyword evidence="1" id="KW-0813">Transport</keyword>
<evidence type="ECO:0000256" key="2">
    <source>
        <dbReference type="ARBA" id="ARBA00022597"/>
    </source>
</evidence>
<dbReference type="Proteomes" id="UP000823906">
    <property type="component" value="Unassembled WGS sequence"/>
</dbReference>
<sequence length="111" mass="12388">MKEEKKIDLEEMALEIITNVGTARSMYVEAVEAAKTGNFEEAHNLVAEGEKIFVNGHHAHADLVNAKIGVEELQYMFLVMHAEDQLMSAETLKIVCDELIDMLEAKAKQAN</sequence>
<dbReference type="GO" id="GO:0009401">
    <property type="term" value="P:phosphoenolpyruvate-dependent sugar phosphotransferase system"/>
    <property type="evidence" value="ECO:0007669"/>
    <property type="project" value="UniProtKB-KW"/>
</dbReference>
<evidence type="ECO:0000256" key="6">
    <source>
        <dbReference type="PIRSR" id="PIRSR000699-2"/>
    </source>
</evidence>
<comment type="caution">
    <text evidence="8">The sequence shown here is derived from an EMBL/GenBank/DDBJ whole genome shotgun (WGS) entry which is preliminary data.</text>
</comment>
<dbReference type="InterPro" id="IPR003188">
    <property type="entry name" value="PTS_IIA_lac/cel"/>
</dbReference>
<dbReference type="PIRSF" id="PIRSF000699">
    <property type="entry name" value="PTS_IILac_III"/>
    <property type="match status" value="1"/>
</dbReference>
<dbReference type="Pfam" id="PF02255">
    <property type="entry name" value="PTS_IIA"/>
    <property type="match status" value="1"/>
</dbReference>